<sequence length="763" mass="81170">MGEAHERGERAERIEKIERVELVELECTVDRLITVRPDGYTVARVTEAETATATAVAGGELIAAGRALAGVQPGETVRLRGEWVSHAKYGTRFAVDSCEPAAPSSVRAIRLYLASGIVRGIGPKLAAAIVEAFGAQTLAVIDETPERLLEVNLIGPGRKDLIVDSWIAHKQVRELMVLLQGYGIGPGFAVKIYGEFGDSSAQIVAEDPYRLVEAVRGIGFTTADKIALASGIPEDSPVRARAAVLDRLDAAAAVSGHCFLPYASLLAAAVALLGQDQLLVRQAVDALAEQRRIVIDTGVGAGKAVYERRMWDRERRVADGLAGLAETKSDMPRAVLKRLDALEAGPHDLHPQQLDAVRMALTSTVSVLTGGPGCGKSRTVDTIAALVRAGGGKVTLAAPTGKAAKRLAQLTGHPAMTVHRLVADKKDGLDAGALFDDDPLYADLIVVDEASMLDVSLAAKLAAGLVPGCHLLLVGDEDQLPSIGAGRVLADLLRVPGIPHTRLTHVFRQAAGSSITTNAHLIRQGLPPVLHAAPGFWFEDCDDPAAVADRVVEIATDRIPAKHGVDHSQVQVLCPSRKGHTGTIEIGRRIQERLNPAVEGRPEHWSGAAVFRVGDAVTQIRNDYLKGRAGVFNGTTGTVTAINPEDRTLTVLTEDDESVAYDFDELEDLLHAYAISVHRSQGSEYPFVVAPITTESGGLLLRRALLYTLVTRARTSVILVGQRKALRLAVEVAGQPRNTGLAQRLVRALAGPDARAAESETLI</sequence>
<comment type="catalytic activity">
    <reaction evidence="3">
        <text>ATP + H2O = ADP + phosphate + H(+)</text>
        <dbReference type="Rhea" id="RHEA:13065"/>
        <dbReference type="ChEBI" id="CHEBI:15377"/>
        <dbReference type="ChEBI" id="CHEBI:15378"/>
        <dbReference type="ChEBI" id="CHEBI:30616"/>
        <dbReference type="ChEBI" id="CHEBI:43474"/>
        <dbReference type="ChEBI" id="CHEBI:456216"/>
        <dbReference type="EC" id="5.6.2.3"/>
    </reaction>
</comment>
<comment type="function">
    <text evidence="3">DNA-dependent ATPase and ATP-dependent 5'-3' DNA helicase. Has no activity on blunt DNA or DNA with 3'-overhangs, requires at least 10 bases of 5'-ssDNA for helicase activity.</text>
</comment>
<dbReference type="InterPro" id="IPR006345">
    <property type="entry name" value="RecD2"/>
</dbReference>
<dbReference type="RefSeq" id="WP_344657246.1">
    <property type="nucleotide sequence ID" value="NZ_BAAAQM010000012.1"/>
</dbReference>
<dbReference type="PANTHER" id="PTHR43788:SF6">
    <property type="entry name" value="DNA HELICASE B"/>
    <property type="match status" value="1"/>
</dbReference>
<feature type="domain" description="UvrD-like helicase C-terminal" evidence="4">
    <location>
        <begin position="671"/>
        <end position="720"/>
    </location>
</feature>
<dbReference type="Gene3D" id="3.40.50.300">
    <property type="entry name" value="P-loop containing nucleotide triphosphate hydrolases"/>
    <property type="match status" value="2"/>
</dbReference>
<dbReference type="Pfam" id="PF13604">
    <property type="entry name" value="AAA_30"/>
    <property type="match status" value="1"/>
</dbReference>
<evidence type="ECO:0000259" key="5">
    <source>
        <dbReference type="Pfam" id="PF14490"/>
    </source>
</evidence>
<dbReference type="PANTHER" id="PTHR43788">
    <property type="entry name" value="DNA2/NAM7 HELICASE FAMILY MEMBER"/>
    <property type="match status" value="1"/>
</dbReference>
<dbReference type="Proteomes" id="UP001499854">
    <property type="component" value="Unassembled WGS sequence"/>
</dbReference>
<dbReference type="Pfam" id="PF18335">
    <property type="entry name" value="SH3_13"/>
    <property type="match status" value="1"/>
</dbReference>
<dbReference type="Gene3D" id="1.10.150.20">
    <property type="entry name" value="5' to 3' exonuclease, C-terminal subdomain"/>
    <property type="match status" value="1"/>
</dbReference>
<dbReference type="InterPro" id="IPR050534">
    <property type="entry name" value="Coronavir_polyprotein_1ab"/>
</dbReference>
<comment type="caution">
    <text evidence="8">The sequence shown here is derived from an EMBL/GenBank/DDBJ whole genome shotgun (WGS) entry which is preliminary data.</text>
</comment>
<proteinExistence type="inferred from homology"/>
<evidence type="ECO:0000256" key="1">
    <source>
        <dbReference type="ARBA" id="ARBA00022741"/>
    </source>
</evidence>
<keyword evidence="1 3" id="KW-0547">Nucleotide-binding</keyword>
<reference evidence="8 9" key="1">
    <citation type="journal article" date="2019" name="Int. J. Syst. Evol. Microbiol.">
        <title>The Global Catalogue of Microorganisms (GCM) 10K type strain sequencing project: providing services to taxonomists for standard genome sequencing and annotation.</title>
        <authorList>
            <consortium name="The Broad Institute Genomics Platform"/>
            <consortium name="The Broad Institute Genome Sequencing Center for Infectious Disease"/>
            <person name="Wu L."/>
            <person name="Ma J."/>
        </authorList>
    </citation>
    <scope>NUCLEOTIDE SEQUENCE [LARGE SCALE GENOMIC DNA]</scope>
    <source>
        <strain evidence="8 9">JCM 16013</strain>
    </source>
</reference>
<accession>A0ABN2RCI2</accession>
<evidence type="ECO:0000313" key="9">
    <source>
        <dbReference type="Proteomes" id="UP001499854"/>
    </source>
</evidence>
<dbReference type="Gene3D" id="1.10.10.2220">
    <property type="match status" value="1"/>
</dbReference>
<dbReference type="EMBL" id="BAAAQM010000012">
    <property type="protein sequence ID" value="GAA1966992.1"/>
    <property type="molecule type" value="Genomic_DNA"/>
</dbReference>
<dbReference type="InterPro" id="IPR041451">
    <property type="entry name" value="RecD2_SH13"/>
</dbReference>
<dbReference type="Pfam" id="PF13538">
    <property type="entry name" value="UvrD_C_2"/>
    <property type="match status" value="1"/>
</dbReference>
<evidence type="ECO:0000259" key="6">
    <source>
        <dbReference type="Pfam" id="PF18335"/>
    </source>
</evidence>
<dbReference type="InterPro" id="IPR027785">
    <property type="entry name" value="UvrD-like_helicase_C"/>
</dbReference>
<dbReference type="InterPro" id="IPR010994">
    <property type="entry name" value="RuvA_2-like"/>
</dbReference>
<dbReference type="NCBIfam" id="TIGR01448">
    <property type="entry name" value="recD_rel"/>
    <property type="match status" value="1"/>
</dbReference>
<dbReference type="Pfam" id="PF14490">
    <property type="entry name" value="HHH_RecD2"/>
    <property type="match status" value="1"/>
</dbReference>
<keyword evidence="3" id="KW-0413">Isomerase</keyword>
<feature type="domain" description="ATP-dependent RecD2 DNA helicase SH3" evidence="6">
    <location>
        <begin position="588"/>
        <end position="651"/>
    </location>
</feature>
<dbReference type="CDD" id="cd18809">
    <property type="entry name" value="SF1_C_RecD"/>
    <property type="match status" value="1"/>
</dbReference>
<dbReference type="SUPFAM" id="SSF52540">
    <property type="entry name" value="P-loop containing nucleoside triphosphate hydrolases"/>
    <property type="match status" value="2"/>
</dbReference>
<dbReference type="Pfam" id="PF23139">
    <property type="entry name" value="OB_YrrC"/>
    <property type="match status" value="1"/>
</dbReference>
<protein>
    <recommendedName>
        <fullName evidence="3">ATP-dependent RecD2 DNA helicase</fullName>
        <ecNumber evidence="3">5.6.2.3</ecNumber>
    </recommendedName>
    <alternativeName>
        <fullName evidence="3">DNA 5'-3' helicase subunit RecD2</fullName>
    </alternativeName>
</protein>
<keyword evidence="3" id="KW-0347">Helicase</keyword>
<keyword evidence="3" id="KW-0238">DNA-binding</keyword>
<feature type="domain" description="ATP-dependent RecD2 DNA helicase OB-fold" evidence="7">
    <location>
        <begin position="24"/>
        <end position="103"/>
    </location>
</feature>
<evidence type="ECO:0000256" key="2">
    <source>
        <dbReference type="ARBA" id="ARBA00022840"/>
    </source>
</evidence>
<evidence type="ECO:0000313" key="8">
    <source>
        <dbReference type="EMBL" id="GAA1966992.1"/>
    </source>
</evidence>
<dbReference type="Gene3D" id="2.30.30.940">
    <property type="match status" value="1"/>
</dbReference>
<dbReference type="InterPro" id="IPR055446">
    <property type="entry name" value="RecD2_N_OB"/>
</dbReference>
<dbReference type="InterPro" id="IPR029493">
    <property type="entry name" value="RecD2-like_HHH"/>
</dbReference>
<keyword evidence="2 3" id="KW-0067">ATP-binding</keyword>
<name>A0ABN2RCI2_9ACTN</name>
<gene>
    <name evidence="3" type="primary">recD2</name>
    <name evidence="8" type="ORF">GCM10009838_26190</name>
</gene>
<comment type="similarity">
    <text evidence="3">Belongs to the RecD family. RecD2 subfamily.</text>
</comment>
<evidence type="ECO:0000259" key="4">
    <source>
        <dbReference type="Pfam" id="PF13538"/>
    </source>
</evidence>
<feature type="binding site" evidence="3">
    <location>
        <begin position="373"/>
        <end position="377"/>
    </location>
    <ligand>
        <name>ATP</name>
        <dbReference type="ChEBI" id="CHEBI:30616"/>
    </ligand>
</feature>
<organism evidence="8 9">
    <name type="scientific">Catenulispora subtropica</name>
    <dbReference type="NCBI Taxonomy" id="450798"/>
    <lineage>
        <taxon>Bacteria</taxon>
        <taxon>Bacillati</taxon>
        <taxon>Actinomycetota</taxon>
        <taxon>Actinomycetes</taxon>
        <taxon>Catenulisporales</taxon>
        <taxon>Catenulisporaceae</taxon>
        <taxon>Catenulispora</taxon>
    </lineage>
</organism>
<evidence type="ECO:0000256" key="3">
    <source>
        <dbReference type="HAMAP-Rule" id="MF_01488"/>
    </source>
</evidence>
<feature type="domain" description="ATP-dependent RecD2 DNA helicase-like helix-hairpin-helix" evidence="5">
    <location>
        <begin position="169"/>
        <end position="259"/>
    </location>
</feature>
<keyword evidence="3" id="KW-0378">Hydrolase</keyword>
<dbReference type="HAMAP" id="MF_01488">
    <property type="entry name" value="RecD2"/>
    <property type="match status" value="1"/>
</dbReference>
<evidence type="ECO:0000259" key="7">
    <source>
        <dbReference type="Pfam" id="PF23139"/>
    </source>
</evidence>
<dbReference type="CDD" id="cd17933">
    <property type="entry name" value="DEXSc_RecD-like"/>
    <property type="match status" value="1"/>
</dbReference>
<dbReference type="InterPro" id="IPR027417">
    <property type="entry name" value="P-loop_NTPase"/>
</dbReference>
<keyword evidence="9" id="KW-1185">Reference proteome</keyword>
<dbReference type="SUPFAM" id="SSF47781">
    <property type="entry name" value="RuvA domain 2-like"/>
    <property type="match status" value="1"/>
</dbReference>
<dbReference type="EC" id="5.6.2.3" evidence="3"/>